<accession>A0ABM0WYK9</accession>
<dbReference type="GeneID" id="104757036"/>
<dbReference type="InterPro" id="IPR024788">
    <property type="entry name" value="Malectin-like_Carb-bd_dom"/>
</dbReference>
<reference evidence="7" key="1">
    <citation type="journal article" date="2014" name="Nat. Commun.">
        <title>The emerging biofuel crop Camelina sativa retains a highly undifferentiated hexaploid genome structure.</title>
        <authorList>
            <person name="Kagale S."/>
            <person name="Koh C."/>
            <person name="Nixon J."/>
            <person name="Bollina V."/>
            <person name="Clarke W.E."/>
            <person name="Tuteja R."/>
            <person name="Spillane C."/>
            <person name="Robinson S.J."/>
            <person name="Links M.G."/>
            <person name="Clarke C."/>
            <person name="Higgins E.E."/>
            <person name="Huebert T."/>
            <person name="Sharpe A.G."/>
            <person name="Parkin I.A."/>
        </authorList>
    </citation>
    <scope>NUCLEOTIDE SEQUENCE [LARGE SCALE GENOMIC DNA]</scope>
    <source>
        <strain evidence="7">cv. DH55</strain>
    </source>
</reference>
<protein>
    <submittedName>
        <fullName evidence="8">Probable LRR receptor-like serine/threonine-protein kinase At4g29180</fullName>
    </submittedName>
</protein>
<gene>
    <name evidence="8" type="primary">LOC104757036</name>
</gene>
<keyword evidence="5" id="KW-0472">Membrane</keyword>
<keyword evidence="2" id="KW-0812">Transmembrane</keyword>
<keyword evidence="7" id="KW-1185">Reference proteome</keyword>
<evidence type="ECO:0000256" key="4">
    <source>
        <dbReference type="ARBA" id="ARBA00022989"/>
    </source>
</evidence>
<name>A0ABM0WYK9_CAMSA</name>
<evidence type="ECO:0000256" key="2">
    <source>
        <dbReference type="ARBA" id="ARBA00022692"/>
    </source>
</evidence>
<dbReference type="PANTHER" id="PTHR45631:SF143">
    <property type="entry name" value="LEUCINE-RICH REPEAT PROTEIN KINASE"/>
    <property type="match status" value="1"/>
</dbReference>
<feature type="domain" description="Malectin-like" evidence="6">
    <location>
        <begin position="3"/>
        <end position="36"/>
    </location>
</feature>
<comment type="subcellular location">
    <subcellularLocation>
        <location evidence="1">Membrane</location>
        <topology evidence="1">Single-pass membrane protein</topology>
    </subcellularLocation>
</comment>
<evidence type="ECO:0000256" key="5">
    <source>
        <dbReference type="ARBA" id="ARBA00023136"/>
    </source>
</evidence>
<reference evidence="8" key="2">
    <citation type="submission" date="2025-08" db="UniProtKB">
        <authorList>
            <consortium name="RefSeq"/>
        </authorList>
    </citation>
    <scope>IDENTIFICATION</scope>
    <source>
        <tissue evidence="8">Leaf</tissue>
    </source>
</reference>
<evidence type="ECO:0000256" key="1">
    <source>
        <dbReference type="ARBA" id="ARBA00004167"/>
    </source>
</evidence>
<dbReference type="Pfam" id="PF12819">
    <property type="entry name" value="Malectin_like"/>
    <property type="match status" value="1"/>
</dbReference>
<proteinExistence type="predicted"/>
<dbReference type="RefSeq" id="XP_010478027.1">
    <property type="nucleotide sequence ID" value="XM_010479725.2"/>
</dbReference>
<keyword evidence="4" id="KW-1133">Transmembrane helix</keyword>
<dbReference type="Proteomes" id="UP000694864">
    <property type="component" value="Chromosome 17"/>
</dbReference>
<evidence type="ECO:0000256" key="3">
    <source>
        <dbReference type="ARBA" id="ARBA00022729"/>
    </source>
</evidence>
<dbReference type="PANTHER" id="PTHR45631">
    <property type="entry name" value="OS07G0107800 PROTEIN-RELATED"/>
    <property type="match status" value="1"/>
</dbReference>
<evidence type="ECO:0000313" key="7">
    <source>
        <dbReference type="Proteomes" id="UP000694864"/>
    </source>
</evidence>
<evidence type="ECO:0000259" key="6">
    <source>
        <dbReference type="Pfam" id="PF12819"/>
    </source>
</evidence>
<organism evidence="7 8">
    <name type="scientific">Camelina sativa</name>
    <name type="common">False flax</name>
    <name type="synonym">Myagrum sativum</name>
    <dbReference type="NCBI Taxonomy" id="90675"/>
    <lineage>
        <taxon>Eukaryota</taxon>
        <taxon>Viridiplantae</taxon>
        <taxon>Streptophyta</taxon>
        <taxon>Embryophyta</taxon>
        <taxon>Tracheophyta</taxon>
        <taxon>Spermatophyta</taxon>
        <taxon>Magnoliopsida</taxon>
        <taxon>eudicotyledons</taxon>
        <taxon>Gunneridae</taxon>
        <taxon>Pentapetalae</taxon>
        <taxon>rosids</taxon>
        <taxon>malvids</taxon>
        <taxon>Brassicales</taxon>
        <taxon>Brassicaceae</taxon>
        <taxon>Camelineae</taxon>
        <taxon>Camelina</taxon>
    </lineage>
</organism>
<keyword evidence="3" id="KW-0732">Signal</keyword>
<sequence length="117" mass="12922">MMSSNPRAFSGNDHLISLQKTADSTRPPILNAIEIFIAQSLDELYTITDDVHAIENIKATYKVNKVWSGDPCSPRLFPWEGIGCSYNDNNHQIKSLNLSSSGPIALAFKNLSLLESL</sequence>
<evidence type="ECO:0000313" key="8">
    <source>
        <dbReference type="RefSeq" id="XP_010478027.1"/>
    </source>
</evidence>